<feature type="compositionally biased region" description="Low complexity" evidence="1">
    <location>
        <begin position="255"/>
        <end position="270"/>
    </location>
</feature>
<feature type="region of interest" description="Disordered" evidence="1">
    <location>
        <begin position="105"/>
        <end position="138"/>
    </location>
</feature>
<feature type="compositionally biased region" description="Basic and acidic residues" evidence="1">
    <location>
        <begin position="163"/>
        <end position="178"/>
    </location>
</feature>
<feature type="compositionally biased region" description="Basic and acidic residues" evidence="1">
    <location>
        <begin position="415"/>
        <end position="426"/>
    </location>
</feature>
<feature type="compositionally biased region" description="Low complexity" evidence="1">
    <location>
        <begin position="202"/>
        <end position="217"/>
    </location>
</feature>
<feature type="compositionally biased region" description="Low complexity" evidence="1">
    <location>
        <begin position="115"/>
        <end position="131"/>
    </location>
</feature>
<dbReference type="EMBL" id="JAKOGI010000075">
    <property type="protein sequence ID" value="KAJ8445612.1"/>
    <property type="molecule type" value="Genomic_DNA"/>
</dbReference>
<feature type="compositionally biased region" description="Low complexity" evidence="1">
    <location>
        <begin position="343"/>
        <end position="382"/>
    </location>
</feature>
<feature type="compositionally biased region" description="Basic and acidic residues" evidence="1">
    <location>
        <begin position="187"/>
        <end position="199"/>
    </location>
</feature>
<feature type="compositionally biased region" description="Basic and acidic residues" evidence="1">
    <location>
        <begin position="460"/>
        <end position="470"/>
    </location>
</feature>
<dbReference type="AlphaFoldDB" id="A0A9Q1KLS4"/>
<evidence type="ECO:0000313" key="2">
    <source>
        <dbReference type="EMBL" id="KAJ8445612.1"/>
    </source>
</evidence>
<feature type="region of interest" description="Disordered" evidence="1">
    <location>
        <begin position="296"/>
        <end position="478"/>
    </location>
</feature>
<accession>A0A9Q1KLS4</accession>
<keyword evidence="3" id="KW-1185">Reference proteome</keyword>
<name>A0A9Q1KLS4_9CARY</name>
<dbReference type="Proteomes" id="UP001153076">
    <property type="component" value="Unassembled WGS sequence"/>
</dbReference>
<evidence type="ECO:0000256" key="1">
    <source>
        <dbReference type="SAM" id="MobiDB-lite"/>
    </source>
</evidence>
<proteinExistence type="predicted"/>
<dbReference type="CDD" id="cd00298">
    <property type="entry name" value="ACD_sHsps_p23-like"/>
    <property type="match status" value="1"/>
</dbReference>
<feature type="compositionally biased region" description="Basic and acidic residues" evidence="1">
    <location>
        <begin position="297"/>
        <end position="317"/>
    </location>
</feature>
<protein>
    <recommendedName>
        <fullName evidence="4">SHSP domain-containing protein</fullName>
    </recommendedName>
</protein>
<dbReference type="OrthoDB" id="1021492at2759"/>
<gene>
    <name evidence="2" type="ORF">Cgig2_018553</name>
</gene>
<reference evidence="2" key="1">
    <citation type="submission" date="2022-04" db="EMBL/GenBank/DDBJ databases">
        <title>Carnegiea gigantea Genome sequencing and assembly v2.</title>
        <authorList>
            <person name="Copetti D."/>
            <person name="Sanderson M.J."/>
            <person name="Burquez A."/>
            <person name="Wojciechowski M.F."/>
        </authorList>
    </citation>
    <scope>NUCLEOTIDE SEQUENCE</scope>
    <source>
        <strain evidence="2">SGP5-SGP5p</strain>
        <tissue evidence="2">Aerial part</tissue>
    </source>
</reference>
<feature type="region of interest" description="Disordered" evidence="1">
    <location>
        <begin position="162"/>
        <end position="225"/>
    </location>
</feature>
<evidence type="ECO:0008006" key="4">
    <source>
        <dbReference type="Google" id="ProtNLM"/>
    </source>
</evidence>
<comment type="caution">
    <text evidence="2">The sequence shown here is derived from an EMBL/GenBank/DDBJ whole genome shotgun (WGS) entry which is preliminary data.</text>
</comment>
<sequence length="593" mass="62451">MDSLPGPKGAYEMTLVDGGFLLRLDMPGVPPSGIKIYKRSDRKVVTFNGVAPRKESFPFDESERVYAGVVQLNRDPIQIQLDVTVENGCVVMVFPNAEGALFFLPPPRSGPGQTSSGSMKSQKGEGSSSGKCIDEAEGMDVDQTNLDTVNLECCGKSESAKISCHESPKGSAKTERVEGSSSGKSISKAEDSSSGKSVDEAGGSTKSQKGEGSSSGKCIDEAGGMDVDQSNLDAVSLECCGKSESAKISCHESPKGSTKSQKGEGSSSGKCIDEAEGMDVDQSNLDAMSLECCGKSESAKISRYESPKGSAKTEKDGGSSSGKSIDKAEGSSSGKSIDEAGGSRKSGSNKSSNEAAQGSTKSKQGEGSSQKSVGKAEGSGKSRSGKSSHESAKGSARSKQGEGSSSGKSITKTEGSTKHEQVEGSTRKSVNKAEGSGKSDSGKSSFNKNAEEESTSVQKSHAEQPSHEAPEIAIGSTTEDNFGHINRLKIKGPDGVCEKHVMEEDGWYSVYVRADLPGLEPHLCVITVRDRCILVFGKPQPREFYVQGARNYLFFVQLRCLCCRFDNIYQDYEDGVLRIFGKIVGLNPNPSAD</sequence>
<organism evidence="2 3">
    <name type="scientific">Carnegiea gigantea</name>
    <dbReference type="NCBI Taxonomy" id="171969"/>
    <lineage>
        <taxon>Eukaryota</taxon>
        <taxon>Viridiplantae</taxon>
        <taxon>Streptophyta</taxon>
        <taxon>Embryophyta</taxon>
        <taxon>Tracheophyta</taxon>
        <taxon>Spermatophyta</taxon>
        <taxon>Magnoliopsida</taxon>
        <taxon>eudicotyledons</taxon>
        <taxon>Gunneridae</taxon>
        <taxon>Pentapetalae</taxon>
        <taxon>Caryophyllales</taxon>
        <taxon>Cactineae</taxon>
        <taxon>Cactaceae</taxon>
        <taxon>Cactoideae</taxon>
        <taxon>Echinocereeae</taxon>
        <taxon>Carnegiea</taxon>
    </lineage>
</organism>
<evidence type="ECO:0000313" key="3">
    <source>
        <dbReference type="Proteomes" id="UP001153076"/>
    </source>
</evidence>
<feature type="region of interest" description="Disordered" evidence="1">
    <location>
        <begin position="244"/>
        <end position="283"/>
    </location>
</feature>